<dbReference type="PANTHER" id="PTHR34406">
    <property type="entry name" value="PROTEIN YCEI"/>
    <property type="match status" value="1"/>
</dbReference>
<name>A0A841JHN3_9SPHI</name>
<evidence type="ECO:0000313" key="3">
    <source>
        <dbReference type="EMBL" id="MBB6130430.1"/>
    </source>
</evidence>
<dbReference type="PANTHER" id="PTHR34406:SF1">
    <property type="entry name" value="PROTEIN YCEI"/>
    <property type="match status" value="1"/>
</dbReference>
<dbReference type="Gene3D" id="2.40.128.110">
    <property type="entry name" value="Lipid/polyisoprenoid-binding, YceI-like"/>
    <property type="match status" value="1"/>
</dbReference>
<organism evidence="3 4">
    <name type="scientific">Mucilaginibacter lappiensis</name>
    <dbReference type="NCBI Taxonomy" id="354630"/>
    <lineage>
        <taxon>Bacteria</taxon>
        <taxon>Pseudomonadati</taxon>
        <taxon>Bacteroidota</taxon>
        <taxon>Sphingobacteriia</taxon>
        <taxon>Sphingobacteriales</taxon>
        <taxon>Sphingobacteriaceae</taxon>
        <taxon>Mucilaginibacter</taxon>
    </lineage>
</organism>
<dbReference type="Proteomes" id="UP000548326">
    <property type="component" value="Unassembled WGS sequence"/>
</dbReference>
<keyword evidence="1" id="KW-0812">Transmembrane</keyword>
<protein>
    <submittedName>
        <fullName evidence="3">Polyisoprenoid-binding protein YceI</fullName>
    </submittedName>
</protein>
<dbReference type="SUPFAM" id="SSF101874">
    <property type="entry name" value="YceI-like"/>
    <property type="match status" value="1"/>
</dbReference>
<keyword evidence="1" id="KW-0472">Membrane</keyword>
<dbReference type="InterPro" id="IPR007372">
    <property type="entry name" value="Lipid/polyisoprenoid-bd_YceI"/>
</dbReference>
<dbReference type="AlphaFoldDB" id="A0A841JHN3"/>
<dbReference type="InterPro" id="IPR036761">
    <property type="entry name" value="TTHA0802/YceI-like_sf"/>
</dbReference>
<evidence type="ECO:0000259" key="2">
    <source>
        <dbReference type="SMART" id="SM00867"/>
    </source>
</evidence>
<dbReference type="RefSeq" id="WP_183589234.1">
    <property type="nucleotide sequence ID" value="NZ_JACHCA010000015.1"/>
</dbReference>
<feature type="transmembrane region" description="Helical" evidence="1">
    <location>
        <begin position="6"/>
        <end position="25"/>
    </location>
</feature>
<sequence length="171" mass="18805">MKKVIYPTLIILFISFSAFIAATTWKVKDPYEIKFSNGKIHGEFQGLKANIQFDKAHPEDSKISATIDATTLSTGFFIKTSHSKDAIDVDHYPTITFTSTAVSKTNAGYDANGKLTLKGVTKPVTIHFTFDDKGNEGIFKGDFKVITKDFGITKNGSPDYLDISLNVPVSK</sequence>
<accession>A0A841JHN3</accession>
<evidence type="ECO:0000256" key="1">
    <source>
        <dbReference type="SAM" id="Phobius"/>
    </source>
</evidence>
<comment type="caution">
    <text evidence="3">The sequence shown here is derived from an EMBL/GenBank/DDBJ whole genome shotgun (WGS) entry which is preliminary data.</text>
</comment>
<proteinExistence type="predicted"/>
<feature type="domain" description="Lipid/polyisoprenoid-binding YceI-like" evidence="2">
    <location>
        <begin position="24"/>
        <end position="170"/>
    </location>
</feature>
<reference evidence="3 4" key="1">
    <citation type="submission" date="2020-08" db="EMBL/GenBank/DDBJ databases">
        <title>Genomic Encyclopedia of Type Strains, Phase IV (KMG-V): Genome sequencing to study the core and pangenomes of soil and plant-associated prokaryotes.</title>
        <authorList>
            <person name="Whitman W."/>
        </authorList>
    </citation>
    <scope>NUCLEOTIDE SEQUENCE [LARGE SCALE GENOMIC DNA]</scope>
    <source>
        <strain evidence="3 4">MP601</strain>
    </source>
</reference>
<dbReference type="Pfam" id="PF04264">
    <property type="entry name" value="YceI"/>
    <property type="match status" value="1"/>
</dbReference>
<dbReference type="EMBL" id="JACHCA010000015">
    <property type="protein sequence ID" value="MBB6130430.1"/>
    <property type="molecule type" value="Genomic_DNA"/>
</dbReference>
<gene>
    <name evidence="3" type="ORF">HDF22_004570</name>
</gene>
<evidence type="ECO:0000313" key="4">
    <source>
        <dbReference type="Proteomes" id="UP000548326"/>
    </source>
</evidence>
<dbReference type="SMART" id="SM00867">
    <property type="entry name" value="YceI"/>
    <property type="match status" value="1"/>
</dbReference>
<keyword evidence="1" id="KW-1133">Transmembrane helix</keyword>